<dbReference type="Pfam" id="PF08281">
    <property type="entry name" value="Sigma70_r4_2"/>
    <property type="match status" value="1"/>
</dbReference>
<dbReference type="InterPro" id="IPR039425">
    <property type="entry name" value="RNA_pol_sigma-70-like"/>
</dbReference>
<dbReference type="AlphaFoldDB" id="A0A327SD16"/>
<evidence type="ECO:0000256" key="4">
    <source>
        <dbReference type="ARBA" id="ARBA00023163"/>
    </source>
</evidence>
<keyword evidence="3" id="KW-0731">Sigma factor</keyword>
<gene>
    <name evidence="7" type="ORF">LY11_03736</name>
</gene>
<dbReference type="RefSeq" id="WP_111635134.1">
    <property type="nucleotide sequence ID" value="NZ_QLLR01000022.1"/>
</dbReference>
<evidence type="ECO:0000256" key="1">
    <source>
        <dbReference type="ARBA" id="ARBA00010641"/>
    </source>
</evidence>
<evidence type="ECO:0000256" key="2">
    <source>
        <dbReference type="ARBA" id="ARBA00023015"/>
    </source>
</evidence>
<dbReference type="Proteomes" id="UP000249754">
    <property type="component" value="Unassembled WGS sequence"/>
</dbReference>
<feature type="domain" description="RNA polymerase sigma-70 region 2" evidence="5">
    <location>
        <begin position="22"/>
        <end position="88"/>
    </location>
</feature>
<protein>
    <submittedName>
        <fullName evidence="7">RNA polymerase sigma-70 factor (ECF subfamily)</fullName>
    </submittedName>
</protein>
<dbReference type="EMBL" id="QLLR01000022">
    <property type="protein sequence ID" value="RAJ26910.1"/>
    <property type="molecule type" value="Genomic_DNA"/>
</dbReference>
<dbReference type="CDD" id="cd06171">
    <property type="entry name" value="Sigma70_r4"/>
    <property type="match status" value="1"/>
</dbReference>
<feature type="domain" description="RNA polymerase sigma factor 70 region 4 type 2" evidence="6">
    <location>
        <begin position="122"/>
        <end position="170"/>
    </location>
</feature>
<evidence type="ECO:0000313" key="7">
    <source>
        <dbReference type="EMBL" id="RAJ26910.1"/>
    </source>
</evidence>
<evidence type="ECO:0000259" key="6">
    <source>
        <dbReference type="Pfam" id="PF08281"/>
    </source>
</evidence>
<dbReference type="InterPro" id="IPR013324">
    <property type="entry name" value="RNA_pol_sigma_r3/r4-like"/>
</dbReference>
<comment type="similarity">
    <text evidence="1">Belongs to the sigma-70 factor family. ECF subfamily.</text>
</comment>
<dbReference type="SUPFAM" id="SSF88946">
    <property type="entry name" value="Sigma2 domain of RNA polymerase sigma factors"/>
    <property type="match status" value="1"/>
</dbReference>
<evidence type="ECO:0000256" key="3">
    <source>
        <dbReference type="ARBA" id="ARBA00023082"/>
    </source>
</evidence>
<keyword evidence="2" id="KW-0805">Transcription regulation</keyword>
<keyword evidence="4" id="KW-0804">Transcription</keyword>
<organism evidence="7 8">
    <name type="scientific">Pedobacter cryoconitis</name>
    <dbReference type="NCBI Taxonomy" id="188932"/>
    <lineage>
        <taxon>Bacteria</taxon>
        <taxon>Pseudomonadati</taxon>
        <taxon>Bacteroidota</taxon>
        <taxon>Sphingobacteriia</taxon>
        <taxon>Sphingobacteriales</taxon>
        <taxon>Sphingobacteriaceae</taxon>
        <taxon>Pedobacter</taxon>
    </lineage>
</organism>
<dbReference type="PANTHER" id="PTHR43133:SF51">
    <property type="entry name" value="RNA POLYMERASE SIGMA FACTOR"/>
    <property type="match status" value="1"/>
</dbReference>
<dbReference type="InterPro" id="IPR013325">
    <property type="entry name" value="RNA_pol_sigma_r2"/>
</dbReference>
<dbReference type="Gene3D" id="1.10.1740.10">
    <property type="match status" value="1"/>
</dbReference>
<evidence type="ECO:0000313" key="8">
    <source>
        <dbReference type="Proteomes" id="UP000249754"/>
    </source>
</evidence>
<dbReference type="InterPro" id="IPR013249">
    <property type="entry name" value="RNA_pol_sigma70_r4_t2"/>
</dbReference>
<dbReference type="InterPro" id="IPR036388">
    <property type="entry name" value="WH-like_DNA-bd_sf"/>
</dbReference>
<accession>A0A327SD16</accession>
<dbReference type="GO" id="GO:0006352">
    <property type="term" value="P:DNA-templated transcription initiation"/>
    <property type="evidence" value="ECO:0007669"/>
    <property type="project" value="InterPro"/>
</dbReference>
<proteinExistence type="inferred from homology"/>
<evidence type="ECO:0000259" key="5">
    <source>
        <dbReference type="Pfam" id="PF04542"/>
    </source>
</evidence>
<comment type="caution">
    <text evidence="7">The sequence shown here is derived from an EMBL/GenBank/DDBJ whole genome shotgun (WGS) entry which is preliminary data.</text>
</comment>
<dbReference type="InterPro" id="IPR014284">
    <property type="entry name" value="RNA_pol_sigma-70_dom"/>
</dbReference>
<dbReference type="NCBIfam" id="TIGR02937">
    <property type="entry name" value="sigma70-ECF"/>
    <property type="match status" value="1"/>
</dbReference>
<dbReference type="PANTHER" id="PTHR43133">
    <property type="entry name" value="RNA POLYMERASE ECF-TYPE SIGMA FACTO"/>
    <property type="match status" value="1"/>
</dbReference>
<reference evidence="7 8" key="1">
    <citation type="submission" date="2018-06" db="EMBL/GenBank/DDBJ databases">
        <title>Genomic Encyclopedia of Archaeal and Bacterial Type Strains, Phase II (KMG-II): from individual species to whole genera.</title>
        <authorList>
            <person name="Goeker M."/>
        </authorList>
    </citation>
    <scope>NUCLEOTIDE SEQUENCE [LARGE SCALE GENOMIC DNA]</scope>
    <source>
        <strain evidence="7 8">DSM 14825</strain>
    </source>
</reference>
<dbReference type="SUPFAM" id="SSF88659">
    <property type="entry name" value="Sigma3 and sigma4 domains of RNA polymerase sigma factors"/>
    <property type="match status" value="1"/>
</dbReference>
<dbReference type="GO" id="GO:0016987">
    <property type="term" value="F:sigma factor activity"/>
    <property type="evidence" value="ECO:0007669"/>
    <property type="project" value="UniProtKB-KW"/>
</dbReference>
<dbReference type="InterPro" id="IPR007627">
    <property type="entry name" value="RNA_pol_sigma70_r2"/>
</dbReference>
<dbReference type="Gene3D" id="1.10.10.10">
    <property type="entry name" value="Winged helix-like DNA-binding domain superfamily/Winged helix DNA-binding domain"/>
    <property type="match status" value="1"/>
</dbReference>
<dbReference type="Pfam" id="PF04542">
    <property type="entry name" value="Sigma70_r2"/>
    <property type="match status" value="1"/>
</dbReference>
<name>A0A327SD16_9SPHI</name>
<dbReference type="OrthoDB" id="9785675at2"/>
<dbReference type="GO" id="GO:0003677">
    <property type="term" value="F:DNA binding"/>
    <property type="evidence" value="ECO:0007669"/>
    <property type="project" value="InterPro"/>
</dbReference>
<sequence>MFDEKEIVSKILRGDFRAFELLVGQYQKLVFFVVNRLVHHLQDKEDICQEVFIKVHLALPKFQFQSKLSTWIARIAYLTTVDHLKKSKTELLVDYPESIDNYHFTDDSPELELMKKDTAAYVNKLIEKMPLQYRTVLTLYHLNEFTCPEIEQITGIPEGTVKSHLFRARRILKEKIEHDLKN</sequence>